<gene>
    <name evidence="2" type="ORF">EVAR_4791_1</name>
</gene>
<keyword evidence="1" id="KW-0812">Transmembrane</keyword>
<dbReference type="AlphaFoldDB" id="A0A4C1SYT7"/>
<keyword evidence="1" id="KW-1133">Transmembrane helix</keyword>
<reference evidence="2 3" key="1">
    <citation type="journal article" date="2019" name="Commun. Biol.">
        <title>The bagworm genome reveals a unique fibroin gene that provides high tensile strength.</title>
        <authorList>
            <person name="Kono N."/>
            <person name="Nakamura H."/>
            <person name="Ohtoshi R."/>
            <person name="Tomita M."/>
            <person name="Numata K."/>
            <person name="Arakawa K."/>
        </authorList>
    </citation>
    <scope>NUCLEOTIDE SEQUENCE [LARGE SCALE GENOMIC DNA]</scope>
</reference>
<dbReference type="Proteomes" id="UP000299102">
    <property type="component" value="Unassembled WGS sequence"/>
</dbReference>
<keyword evidence="1" id="KW-0472">Membrane</keyword>
<comment type="caution">
    <text evidence="2">The sequence shown here is derived from an EMBL/GenBank/DDBJ whole genome shotgun (WGS) entry which is preliminary data.</text>
</comment>
<feature type="transmembrane region" description="Helical" evidence="1">
    <location>
        <begin position="115"/>
        <end position="135"/>
    </location>
</feature>
<organism evidence="2 3">
    <name type="scientific">Eumeta variegata</name>
    <name type="common">Bagworm moth</name>
    <name type="synonym">Eumeta japonica</name>
    <dbReference type="NCBI Taxonomy" id="151549"/>
    <lineage>
        <taxon>Eukaryota</taxon>
        <taxon>Metazoa</taxon>
        <taxon>Ecdysozoa</taxon>
        <taxon>Arthropoda</taxon>
        <taxon>Hexapoda</taxon>
        <taxon>Insecta</taxon>
        <taxon>Pterygota</taxon>
        <taxon>Neoptera</taxon>
        <taxon>Endopterygota</taxon>
        <taxon>Lepidoptera</taxon>
        <taxon>Glossata</taxon>
        <taxon>Ditrysia</taxon>
        <taxon>Tineoidea</taxon>
        <taxon>Psychidae</taxon>
        <taxon>Oiketicinae</taxon>
        <taxon>Eumeta</taxon>
    </lineage>
</organism>
<name>A0A4C1SYT7_EUMVA</name>
<sequence>MKIILRAVTWACMCNQRKIIDYIHGQKKSIIRCAIISNTATRFIRVFVFVGFGLFYGGIAQGVTAPTALKRSAAARTRTAAVGAYMARSGVRAPPWGRSAHAAPFAWRSLTLMEIFLLADTFSITLAVFTNRPLVALRTRRGSRNVGRRGVRGAGRGARGRTNHPVQELVGSVKLHPDFTSAEITTIHFVLSKRSLGVAVDFF</sequence>
<dbReference type="EMBL" id="BGZK01000026">
    <property type="protein sequence ID" value="GBP07423.1"/>
    <property type="molecule type" value="Genomic_DNA"/>
</dbReference>
<proteinExistence type="predicted"/>
<evidence type="ECO:0000313" key="2">
    <source>
        <dbReference type="EMBL" id="GBP07423.1"/>
    </source>
</evidence>
<feature type="transmembrane region" description="Helical" evidence="1">
    <location>
        <begin position="43"/>
        <end position="63"/>
    </location>
</feature>
<protein>
    <submittedName>
        <fullName evidence="2">Uncharacterized protein</fullName>
    </submittedName>
</protein>
<keyword evidence="3" id="KW-1185">Reference proteome</keyword>
<accession>A0A4C1SYT7</accession>
<evidence type="ECO:0000313" key="3">
    <source>
        <dbReference type="Proteomes" id="UP000299102"/>
    </source>
</evidence>
<evidence type="ECO:0000256" key="1">
    <source>
        <dbReference type="SAM" id="Phobius"/>
    </source>
</evidence>